<keyword evidence="2" id="KW-1185">Reference proteome</keyword>
<name>A0A1Z5IM37_9LACO</name>
<dbReference type="AlphaFoldDB" id="A0A1Z5IM37"/>
<evidence type="ECO:0000313" key="2">
    <source>
        <dbReference type="Proteomes" id="UP000198430"/>
    </source>
</evidence>
<dbReference type="Proteomes" id="UP000198430">
    <property type="component" value="Unassembled WGS sequence"/>
</dbReference>
<gene>
    <name evidence="1" type="ORF">IWT140_00354</name>
</gene>
<reference evidence="1 2" key="1">
    <citation type="submission" date="2015-11" db="EMBL/GenBank/DDBJ databases">
        <title>Draft genome sequences of new species of the genus Lactobacillus isolated from orchardgrass silage.</title>
        <authorList>
            <person name="Tohno M."/>
            <person name="Tanizawa Y."/>
            <person name="Arita M."/>
        </authorList>
    </citation>
    <scope>NUCLEOTIDE SEQUENCE [LARGE SCALE GENOMIC DNA]</scope>
    <source>
        <strain evidence="1 2">IWT140</strain>
    </source>
</reference>
<evidence type="ECO:0000313" key="1">
    <source>
        <dbReference type="EMBL" id="GAX02756.1"/>
    </source>
</evidence>
<comment type="caution">
    <text evidence="1">The sequence shown here is derived from an EMBL/GenBank/DDBJ whole genome shotgun (WGS) entry which is preliminary data.</text>
</comment>
<proteinExistence type="predicted"/>
<dbReference type="EMBL" id="BCMH01000001">
    <property type="protein sequence ID" value="GAX02756.1"/>
    <property type="molecule type" value="Genomic_DNA"/>
</dbReference>
<sequence length="134" mass="14798">MAFQTHYNFGGAKTHNGGSKSAAKKVLKQFWRYLQGQGAQLSDPVTVSEVATLQHDLLAYGNRVVNSYRVSGGAYAAALNQYVTDCGAYLDQFITENTTSADTQLTGSRQAFMVQFEHQVNQLIRHYETVITKG</sequence>
<dbReference type="RefSeq" id="WP_089087724.1">
    <property type="nucleotide sequence ID" value="NZ_BCMH01000001.1"/>
</dbReference>
<protein>
    <submittedName>
        <fullName evidence="1">Uncharacterized protein</fullName>
    </submittedName>
</protein>
<organism evidence="1 2">
    <name type="scientific">Secundilactobacillus pentosiphilus</name>
    <dbReference type="NCBI Taxonomy" id="1714682"/>
    <lineage>
        <taxon>Bacteria</taxon>
        <taxon>Bacillati</taxon>
        <taxon>Bacillota</taxon>
        <taxon>Bacilli</taxon>
        <taxon>Lactobacillales</taxon>
        <taxon>Lactobacillaceae</taxon>
        <taxon>Secundilactobacillus</taxon>
    </lineage>
</organism>
<accession>A0A1Z5IM37</accession>